<comment type="caution">
    <text evidence="1">The sequence shown here is derived from an EMBL/GenBank/DDBJ whole genome shotgun (WGS) entry which is preliminary data.</text>
</comment>
<dbReference type="Proteomes" id="UP001348641">
    <property type="component" value="Unassembled WGS sequence"/>
</dbReference>
<dbReference type="EMBL" id="JAUUCC010000033">
    <property type="protein sequence ID" value="MEE2051729.1"/>
    <property type="molecule type" value="Genomic_DNA"/>
</dbReference>
<sequence>MTQHPVDVAAPLPDDPMETTAEQYANHQTATYWFVRGLSRELIVSTNAAHPGIDEAVSRQESAYAITHLTDALRTFAPEVADNVIRDLLTRQSTIVSAEMTIGRYAERAGIDIEALKEAGKQAAKNDEKCAQKVAIHIGGDAEPAAVEPCDCERNHDA</sequence>
<evidence type="ECO:0000313" key="2">
    <source>
        <dbReference type="Proteomes" id="UP001348641"/>
    </source>
</evidence>
<accession>A0ABU7KR06</accession>
<dbReference type="RefSeq" id="WP_330158792.1">
    <property type="nucleotide sequence ID" value="NZ_BAAAJA010000049.1"/>
</dbReference>
<proteinExistence type="predicted"/>
<name>A0ABU7KR06_9ACTN</name>
<gene>
    <name evidence="1" type="ORF">Q8A49_14610</name>
</gene>
<evidence type="ECO:0000313" key="1">
    <source>
        <dbReference type="EMBL" id="MEE2051729.1"/>
    </source>
</evidence>
<protein>
    <submittedName>
        <fullName evidence="1">Uncharacterized protein</fullName>
    </submittedName>
</protein>
<organism evidence="1 2">
    <name type="scientific">Nocardiopsis tropica</name>
    <dbReference type="NCBI Taxonomy" id="109330"/>
    <lineage>
        <taxon>Bacteria</taxon>
        <taxon>Bacillati</taxon>
        <taxon>Actinomycetota</taxon>
        <taxon>Actinomycetes</taxon>
        <taxon>Streptosporangiales</taxon>
        <taxon>Nocardiopsidaceae</taxon>
        <taxon>Nocardiopsis</taxon>
    </lineage>
</organism>
<reference evidence="1 2" key="1">
    <citation type="submission" date="2023-07" db="EMBL/GenBank/DDBJ databases">
        <authorList>
            <person name="Girao M."/>
            <person name="Carvalho M.F."/>
        </authorList>
    </citation>
    <scope>NUCLEOTIDE SEQUENCE [LARGE SCALE GENOMIC DNA]</scope>
    <source>
        <strain evidence="1 2">66/93</strain>
    </source>
</reference>